<feature type="compositionally biased region" description="Low complexity" evidence="1">
    <location>
        <begin position="226"/>
        <end position="239"/>
    </location>
</feature>
<dbReference type="CDD" id="cd00118">
    <property type="entry name" value="LysM"/>
    <property type="match status" value="1"/>
</dbReference>
<evidence type="ECO:0000313" key="4">
    <source>
        <dbReference type="EMBL" id="MDP9799765.1"/>
    </source>
</evidence>
<gene>
    <name evidence="4" type="ORF">J2S43_008277</name>
</gene>
<dbReference type="InterPro" id="IPR036779">
    <property type="entry name" value="LysM_dom_sf"/>
</dbReference>
<keyword evidence="2" id="KW-0472">Membrane</keyword>
<organism evidence="4 5">
    <name type="scientific">Catenuloplanes nepalensis</name>
    <dbReference type="NCBI Taxonomy" id="587533"/>
    <lineage>
        <taxon>Bacteria</taxon>
        <taxon>Bacillati</taxon>
        <taxon>Actinomycetota</taxon>
        <taxon>Actinomycetes</taxon>
        <taxon>Micromonosporales</taxon>
        <taxon>Micromonosporaceae</taxon>
        <taxon>Catenuloplanes</taxon>
    </lineage>
</organism>
<feature type="transmembrane region" description="Helical" evidence="2">
    <location>
        <begin position="66"/>
        <end position="95"/>
    </location>
</feature>
<dbReference type="InterPro" id="IPR018392">
    <property type="entry name" value="LysM"/>
</dbReference>
<feature type="transmembrane region" description="Helical" evidence="2">
    <location>
        <begin position="430"/>
        <end position="452"/>
    </location>
</feature>
<feature type="compositionally biased region" description="Low complexity" evidence="1">
    <location>
        <begin position="324"/>
        <end position="334"/>
    </location>
</feature>
<sequence>MTSTQISVPRRIGRIATGLAGLVLLVGLLGGAPVALYAVAGNPIPDQLPTLDAAISTLTSPDDGQLFLRALALVGWLGWLTFALSVLIELCAMILRVPAPHLPGMRTQQRMATALLASVTLIVSTGAAASASALGLGATHAPASGFAPAAAPSIGIPGDTPLHVGYQSAAPTYTAGFGAAPARPAATDPAPARPATPDLVGAGFSAPNAWDEGPWSGTPGTDPMHAAAGNTAGEAGGQAYRAPAKEAQPGEPVYRVEQDDYLGTIADRYLGDFERYPELAQLNGISDPDMIQVGDFLHLPENAKDRGVREHATGLVDAPPPATAPAEGGAAAPAPERPAPAPERPAPAPERPAPAPEKPAPEAAAPGTSAPGAPAPGSSTAAPSTPAPGVDAPGGHTTPVPPPAHHGEDPLGGLNGAKGLDGNDRGPLPLAVSAVLAAAAVVGAQVGALLGLRDRRRPRH</sequence>
<evidence type="ECO:0000256" key="1">
    <source>
        <dbReference type="SAM" id="MobiDB-lite"/>
    </source>
</evidence>
<proteinExistence type="predicted"/>
<feature type="compositionally biased region" description="Pro residues" evidence="1">
    <location>
        <begin position="335"/>
        <end position="358"/>
    </location>
</feature>
<evidence type="ECO:0000313" key="5">
    <source>
        <dbReference type="Proteomes" id="UP001240984"/>
    </source>
</evidence>
<dbReference type="PROSITE" id="PS51782">
    <property type="entry name" value="LYSM"/>
    <property type="match status" value="1"/>
</dbReference>
<feature type="domain" description="LysM" evidence="3">
    <location>
        <begin position="252"/>
        <end position="299"/>
    </location>
</feature>
<comment type="caution">
    <text evidence="4">The sequence shown here is derived from an EMBL/GenBank/DDBJ whole genome shotgun (WGS) entry which is preliminary data.</text>
</comment>
<feature type="transmembrane region" description="Helical" evidence="2">
    <location>
        <begin position="115"/>
        <end position="138"/>
    </location>
</feature>
<protein>
    <submittedName>
        <fullName evidence="4">LysM repeat protein</fullName>
    </submittedName>
</protein>
<dbReference type="EMBL" id="JAUSRA010000001">
    <property type="protein sequence ID" value="MDP9799765.1"/>
    <property type="molecule type" value="Genomic_DNA"/>
</dbReference>
<feature type="compositionally biased region" description="Low complexity" evidence="1">
    <location>
        <begin position="361"/>
        <end position="389"/>
    </location>
</feature>
<evidence type="ECO:0000256" key="2">
    <source>
        <dbReference type="SAM" id="Phobius"/>
    </source>
</evidence>
<dbReference type="Gene3D" id="3.10.350.10">
    <property type="entry name" value="LysM domain"/>
    <property type="match status" value="1"/>
</dbReference>
<accession>A0ABT9N7T9</accession>
<dbReference type="SMART" id="SM00257">
    <property type="entry name" value="LysM"/>
    <property type="match status" value="1"/>
</dbReference>
<keyword evidence="5" id="KW-1185">Reference proteome</keyword>
<dbReference type="RefSeq" id="WP_306838827.1">
    <property type="nucleotide sequence ID" value="NZ_JAUSRA010000001.1"/>
</dbReference>
<feature type="transmembrane region" description="Helical" evidence="2">
    <location>
        <begin position="12"/>
        <end position="40"/>
    </location>
</feature>
<reference evidence="4 5" key="1">
    <citation type="submission" date="2023-07" db="EMBL/GenBank/DDBJ databases">
        <title>Sequencing the genomes of 1000 actinobacteria strains.</title>
        <authorList>
            <person name="Klenk H.-P."/>
        </authorList>
    </citation>
    <scope>NUCLEOTIDE SEQUENCE [LARGE SCALE GENOMIC DNA]</scope>
    <source>
        <strain evidence="4 5">DSM 44710</strain>
    </source>
</reference>
<evidence type="ECO:0000259" key="3">
    <source>
        <dbReference type="PROSITE" id="PS51782"/>
    </source>
</evidence>
<keyword evidence="2" id="KW-1133">Transmembrane helix</keyword>
<keyword evidence="2" id="KW-0812">Transmembrane</keyword>
<feature type="region of interest" description="Disordered" evidence="1">
    <location>
        <begin position="207"/>
        <end position="253"/>
    </location>
</feature>
<name>A0ABT9N7T9_9ACTN</name>
<dbReference type="Pfam" id="PF01476">
    <property type="entry name" value="LysM"/>
    <property type="match status" value="1"/>
</dbReference>
<dbReference type="SUPFAM" id="SSF54106">
    <property type="entry name" value="LysM domain"/>
    <property type="match status" value="1"/>
</dbReference>
<dbReference type="Proteomes" id="UP001240984">
    <property type="component" value="Unassembled WGS sequence"/>
</dbReference>
<feature type="region of interest" description="Disordered" evidence="1">
    <location>
        <begin position="313"/>
        <end position="428"/>
    </location>
</feature>